<evidence type="ECO:0000256" key="1">
    <source>
        <dbReference type="SAM" id="Phobius"/>
    </source>
</evidence>
<evidence type="ECO:0000313" key="2">
    <source>
        <dbReference type="EMBL" id="VBB30786.1"/>
    </source>
</evidence>
<keyword evidence="1" id="KW-0812">Transmembrane</keyword>
<accession>A0A498SPY6</accession>
<organism evidence="2 3">
    <name type="scientific">Acanthocheilonema viteae</name>
    <name type="common">Filarial nematode worm</name>
    <name type="synonym">Dipetalonema viteae</name>
    <dbReference type="NCBI Taxonomy" id="6277"/>
    <lineage>
        <taxon>Eukaryota</taxon>
        <taxon>Metazoa</taxon>
        <taxon>Ecdysozoa</taxon>
        <taxon>Nematoda</taxon>
        <taxon>Chromadorea</taxon>
        <taxon>Rhabditida</taxon>
        <taxon>Spirurina</taxon>
        <taxon>Spiruromorpha</taxon>
        <taxon>Filarioidea</taxon>
        <taxon>Onchocercidae</taxon>
        <taxon>Acanthocheilonema</taxon>
    </lineage>
</organism>
<dbReference type="Proteomes" id="UP000276991">
    <property type="component" value="Unassembled WGS sequence"/>
</dbReference>
<name>A0A498SPY6_ACAVI</name>
<keyword evidence="1" id="KW-1133">Transmembrane helix</keyword>
<evidence type="ECO:0000313" key="3">
    <source>
        <dbReference type="Proteomes" id="UP000276991"/>
    </source>
</evidence>
<gene>
    <name evidence="2" type="ORF">NAV_LOCUS5577</name>
</gene>
<reference evidence="2 3" key="1">
    <citation type="submission" date="2018-08" db="EMBL/GenBank/DDBJ databases">
        <authorList>
            <person name="Laetsch R D."/>
            <person name="Stevens L."/>
            <person name="Kumar S."/>
            <person name="Blaxter L. M."/>
        </authorList>
    </citation>
    <scope>NUCLEOTIDE SEQUENCE [LARGE SCALE GENOMIC DNA]</scope>
</reference>
<protein>
    <submittedName>
        <fullName evidence="2">Uncharacterized protein</fullName>
    </submittedName>
</protein>
<dbReference type="AlphaFoldDB" id="A0A498SPY6"/>
<proteinExistence type="predicted"/>
<dbReference type="EMBL" id="UPTC01000993">
    <property type="protein sequence ID" value="VBB30786.1"/>
    <property type="molecule type" value="Genomic_DNA"/>
</dbReference>
<feature type="transmembrane region" description="Helical" evidence="1">
    <location>
        <begin position="16"/>
        <end position="38"/>
    </location>
</feature>
<sequence length="147" mass="15701">MVIEQTGSPFHSHSHAVVVVAVMLAVVVVVAAAAVVIITENNISWEIFVTSCDDSSSNGSSSDSWCGQLQGNLPIGSGGIMSVTVVGVVGWQCWNGFDVSSSKAAIQNAMDKTLASGISQLRRNTLLTRQWIQSCPSQFNRIPWNYS</sequence>
<keyword evidence="1" id="KW-0472">Membrane</keyword>
<keyword evidence="3" id="KW-1185">Reference proteome</keyword>